<keyword evidence="3" id="KW-1185">Reference proteome</keyword>
<reference evidence="3" key="1">
    <citation type="journal article" date="2019" name="Int. J. Syst. Evol. Microbiol.">
        <title>The Global Catalogue of Microorganisms (GCM) 10K type strain sequencing project: providing services to taxonomists for standard genome sequencing and annotation.</title>
        <authorList>
            <consortium name="The Broad Institute Genomics Platform"/>
            <consortium name="The Broad Institute Genome Sequencing Center for Infectious Disease"/>
            <person name="Wu L."/>
            <person name="Ma J."/>
        </authorList>
    </citation>
    <scope>NUCLEOTIDE SEQUENCE [LARGE SCALE GENOMIC DNA]</scope>
    <source>
        <strain evidence="3">JCM 9377</strain>
    </source>
</reference>
<protein>
    <recommendedName>
        <fullName evidence="4">Secreted protein</fullName>
    </recommendedName>
</protein>
<sequence length="114" mass="12218">MNRAIKYVAGTMLAVGAFLPAAGALATSAYAHGVHSWAPAQNDPGKTAVKDTNEDQWVKNEYNRSSTGTQKYTLWNKSDAGTTVYSGDGSTVTKIHACEEYDLAPDICSSWITV</sequence>
<dbReference type="Proteomes" id="UP001501237">
    <property type="component" value="Unassembled WGS sequence"/>
</dbReference>
<dbReference type="EMBL" id="BAAAUV010000002">
    <property type="protein sequence ID" value="GAA3196572.1"/>
    <property type="molecule type" value="Genomic_DNA"/>
</dbReference>
<keyword evidence="1" id="KW-0732">Signal</keyword>
<evidence type="ECO:0000313" key="3">
    <source>
        <dbReference type="Proteomes" id="UP001501237"/>
    </source>
</evidence>
<feature type="chain" id="PRO_5047085361" description="Secreted protein" evidence="1">
    <location>
        <begin position="32"/>
        <end position="114"/>
    </location>
</feature>
<dbReference type="RefSeq" id="WP_344822072.1">
    <property type="nucleotide sequence ID" value="NZ_BAAAUV010000002.1"/>
</dbReference>
<organism evidence="2 3">
    <name type="scientific">Actinocorallia longicatena</name>
    <dbReference type="NCBI Taxonomy" id="111803"/>
    <lineage>
        <taxon>Bacteria</taxon>
        <taxon>Bacillati</taxon>
        <taxon>Actinomycetota</taxon>
        <taxon>Actinomycetes</taxon>
        <taxon>Streptosporangiales</taxon>
        <taxon>Thermomonosporaceae</taxon>
        <taxon>Actinocorallia</taxon>
    </lineage>
</organism>
<evidence type="ECO:0000313" key="2">
    <source>
        <dbReference type="EMBL" id="GAA3196572.1"/>
    </source>
</evidence>
<evidence type="ECO:0008006" key="4">
    <source>
        <dbReference type="Google" id="ProtNLM"/>
    </source>
</evidence>
<gene>
    <name evidence="2" type="ORF">GCM10010468_07260</name>
</gene>
<proteinExistence type="predicted"/>
<name>A0ABP6Q1A7_9ACTN</name>
<comment type="caution">
    <text evidence="2">The sequence shown here is derived from an EMBL/GenBank/DDBJ whole genome shotgun (WGS) entry which is preliminary data.</text>
</comment>
<feature type="signal peptide" evidence="1">
    <location>
        <begin position="1"/>
        <end position="31"/>
    </location>
</feature>
<accession>A0ABP6Q1A7</accession>
<evidence type="ECO:0000256" key="1">
    <source>
        <dbReference type="SAM" id="SignalP"/>
    </source>
</evidence>